<dbReference type="AlphaFoldDB" id="A0A286RAD9"/>
<evidence type="ECO:0000313" key="2">
    <source>
        <dbReference type="Proteomes" id="UP000215086"/>
    </source>
</evidence>
<keyword evidence="2" id="KW-1185">Reference proteome</keyword>
<dbReference type="KEGG" id="ttf:THTE_0309"/>
<reference evidence="1 2" key="1">
    <citation type="journal article" name="Front. Microbiol.">
        <title>Sugar Metabolism of the First Thermophilic Planctomycete Thermogutta terrifontis: Comparative Genomic and Transcriptomic Approaches.</title>
        <authorList>
            <person name="Elcheninov A.G."/>
            <person name="Menzel P."/>
            <person name="Gudbergsdottir S.R."/>
            <person name="Slesarev A.I."/>
            <person name="Kadnikov V.V."/>
            <person name="Krogh A."/>
            <person name="Bonch-Osmolovskaya E.A."/>
            <person name="Peng X."/>
            <person name="Kublanov I.V."/>
        </authorList>
    </citation>
    <scope>NUCLEOTIDE SEQUENCE [LARGE SCALE GENOMIC DNA]</scope>
    <source>
        <strain evidence="1 2">R1</strain>
    </source>
</reference>
<protein>
    <submittedName>
        <fullName evidence="1">Uncharacterized protein</fullName>
    </submittedName>
</protein>
<evidence type="ECO:0000313" key="1">
    <source>
        <dbReference type="EMBL" id="ASV72911.1"/>
    </source>
</evidence>
<sequence length="88" mass="9341">MNCPYDLGGTFSGGTRLSGPFFDVGSSISLPRARQACSSDLSEEPACRVRLVREPAGGCVICTEFAEAASLSFSRNKANEAAWAGRMF</sequence>
<organism evidence="1 2">
    <name type="scientific">Thermogutta terrifontis</name>
    <dbReference type="NCBI Taxonomy" id="1331910"/>
    <lineage>
        <taxon>Bacteria</taxon>
        <taxon>Pseudomonadati</taxon>
        <taxon>Planctomycetota</taxon>
        <taxon>Planctomycetia</taxon>
        <taxon>Pirellulales</taxon>
        <taxon>Thermoguttaceae</taxon>
        <taxon>Thermogutta</taxon>
    </lineage>
</organism>
<proteinExistence type="predicted"/>
<dbReference type="Proteomes" id="UP000215086">
    <property type="component" value="Chromosome"/>
</dbReference>
<gene>
    <name evidence="1" type="ORF">THTE_0309</name>
</gene>
<accession>A0A286RAD9</accession>
<name>A0A286RAD9_9BACT</name>
<dbReference type="EMBL" id="CP018477">
    <property type="protein sequence ID" value="ASV72911.1"/>
    <property type="molecule type" value="Genomic_DNA"/>
</dbReference>